<evidence type="ECO:0000259" key="3">
    <source>
        <dbReference type="Pfam" id="PF08450"/>
    </source>
</evidence>
<feature type="region of interest" description="Disordered" evidence="2">
    <location>
        <begin position="544"/>
        <end position="566"/>
    </location>
</feature>
<dbReference type="InterPro" id="IPR024535">
    <property type="entry name" value="RHGA/B-epi-like_pectate_lyase"/>
</dbReference>
<dbReference type="SUPFAM" id="SSF51126">
    <property type="entry name" value="Pectin lyase-like"/>
    <property type="match status" value="2"/>
</dbReference>
<evidence type="ECO:0000256" key="1">
    <source>
        <dbReference type="ARBA" id="ARBA00022801"/>
    </source>
</evidence>
<dbReference type="Pfam" id="PF08450">
    <property type="entry name" value="SGL"/>
    <property type="match status" value="1"/>
</dbReference>
<dbReference type="Gene3D" id="2.120.10.30">
    <property type="entry name" value="TolB, C-terminal domain"/>
    <property type="match status" value="1"/>
</dbReference>
<dbReference type="InterPro" id="IPR011050">
    <property type="entry name" value="Pectin_lyase_fold/virulence"/>
</dbReference>
<dbReference type="Pfam" id="PF12708">
    <property type="entry name" value="Pect-lyase_RHGA_epim"/>
    <property type="match status" value="2"/>
</dbReference>
<organism evidence="5 6">
    <name type="scientific">Acidicapsa dinghuensis</name>
    <dbReference type="NCBI Taxonomy" id="2218256"/>
    <lineage>
        <taxon>Bacteria</taxon>
        <taxon>Pseudomonadati</taxon>
        <taxon>Acidobacteriota</taxon>
        <taxon>Terriglobia</taxon>
        <taxon>Terriglobales</taxon>
        <taxon>Acidobacteriaceae</taxon>
        <taxon>Acidicapsa</taxon>
    </lineage>
</organism>
<accession>A0ABW1EGD7</accession>
<feature type="domain" description="SMP-30/Gluconolactonase/LRE-like region" evidence="3">
    <location>
        <begin position="916"/>
        <end position="1004"/>
    </location>
</feature>
<feature type="compositionally biased region" description="Low complexity" evidence="2">
    <location>
        <begin position="154"/>
        <end position="170"/>
    </location>
</feature>
<dbReference type="SUPFAM" id="SSF63829">
    <property type="entry name" value="Calcium-dependent phosphotriesterase"/>
    <property type="match status" value="1"/>
</dbReference>
<dbReference type="InterPro" id="IPR051262">
    <property type="entry name" value="SMP-30/CGR1_Lactonase"/>
</dbReference>
<dbReference type="InterPro" id="IPR012334">
    <property type="entry name" value="Pectin_lyas_fold"/>
</dbReference>
<dbReference type="GO" id="GO:0016787">
    <property type="term" value="F:hydrolase activity"/>
    <property type="evidence" value="ECO:0007669"/>
    <property type="project" value="UniProtKB-KW"/>
</dbReference>
<dbReference type="RefSeq" id="WP_263339781.1">
    <property type="nucleotide sequence ID" value="NZ_JAGSYH010000005.1"/>
</dbReference>
<comment type="caution">
    <text evidence="5">The sequence shown here is derived from an EMBL/GenBank/DDBJ whole genome shotgun (WGS) entry which is preliminary data.</text>
</comment>
<dbReference type="EMBL" id="JBHSPH010000003">
    <property type="protein sequence ID" value="MFC5863210.1"/>
    <property type="molecule type" value="Genomic_DNA"/>
</dbReference>
<dbReference type="Gene3D" id="2.40.10.500">
    <property type="match status" value="1"/>
</dbReference>
<keyword evidence="1 5" id="KW-0378">Hydrolase</keyword>
<dbReference type="PANTHER" id="PTHR47572:SF4">
    <property type="entry name" value="LACTONASE DRP35"/>
    <property type="match status" value="1"/>
</dbReference>
<dbReference type="PANTHER" id="PTHR47572">
    <property type="entry name" value="LIPOPROTEIN-RELATED"/>
    <property type="match status" value="1"/>
</dbReference>
<reference evidence="6" key="1">
    <citation type="journal article" date="2019" name="Int. J. Syst. Evol. Microbiol.">
        <title>The Global Catalogue of Microorganisms (GCM) 10K type strain sequencing project: providing services to taxonomists for standard genome sequencing and annotation.</title>
        <authorList>
            <consortium name="The Broad Institute Genomics Platform"/>
            <consortium name="The Broad Institute Genome Sequencing Center for Infectious Disease"/>
            <person name="Wu L."/>
            <person name="Ma J."/>
        </authorList>
    </citation>
    <scope>NUCLEOTIDE SEQUENCE [LARGE SCALE GENOMIC DNA]</scope>
    <source>
        <strain evidence="6">JCM 4087</strain>
    </source>
</reference>
<sequence length="1034" mass="112311">MKSISIALSFKYGSVGKFYKNLGAATSWLVLVSALPALGSSSFYPTRLQDEKAVYLTPDKFSIVGDGVADDSAAIQQAIDQVQETSGEGIVFLPSVRYRISKTIYVWPGVRVIGYGATRPVLYLGRNTPGFSEGMGYMVFFTGGRPGHDRRRPGTAPSARRNTNSSASAPFPGTVPPTAPIVDANPGTFYSAMSNVDFEIDDGNPAAVGIRFHVAQHCYLAHMDFHIGSGLAALHDVGNEAEDLHFYGGRYGIITRKPSPGWQFTLLDSTFEDQREAAIKEHEAGLTMIRDEFKNEPQVVAIDPGYADELWIKDARFEDISGSALTISNENNARTEINLQGIVCIDVPHFASFRETGKQVDGPSKTYHVEEFSHGLIVPEIGLNGKITTLFKTAALTATPSREGPAIQALPSPNSWVNLRTLGAKGDGVTDDTEAIQRAIDQHSTIYIPMGRYLVSDTIHLKPDTVLIGLHPSATQFDLAEASPKFQGIGEPKALLEAPLGGRNIVTGIGLFTGGQNNLAIGALWQAGEGSLVDDVRFLGGHGTNNADGTRSNPYNNTHTADPEINRRWDGQYPSLWVTNGGGGTFANIWTPDTFAQAGLYISNTTTEGHVYELSSEHHVRTEVKLDHVSNWEIFALQTEEERGEGPFALPLEIDNSNNILIANYHSYRVVSTYQPFPYAIRIAASRNIRFRNLHVYSDCKASFDNSVYDQTNKIELRQREIGSLTVSGKNVVAESVKQAASIAPGAKVERLTGGFFNISGAAVDSAGRLYFVDSHWQRIYRWSPQNRELETILDHPIDPVNLAFDRAGNLMVICYSGSGTVYSVRPDSPERKLTVMKPVPSVIHTGADFVLPVDHWRNENDFTQAVPVAKPSQFISPDGTTIIPAGQDFVEGQLYYGTKMADVLRAFGLGKVIPGKRFYVSDESQEKTYSASVDASGTINGMKLFAERGGESVATDAAGNVYIAAGQIFVYNARGESLGTIQVPERPIDLIFGGKDGQTLFILARTSLYSIKIASSGNPKANDGGPGVKAKSQ</sequence>
<protein>
    <submittedName>
        <fullName evidence="5">Glycosyl hydrolase family 28-related protein</fullName>
    </submittedName>
</protein>
<keyword evidence="6" id="KW-1185">Reference proteome</keyword>
<dbReference type="Proteomes" id="UP001596091">
    <property type="component" value="Unassembled WGS sequence"/>
</dbReference>
<feature type="domain" description="Rhamnogalacturonase A/B/Epimerase-like pectate lyase" evidence="4">
    <location>
        <begin position="60"/>
        <end position="125"/>
    </location>
</feature>
<feature type="domain" description="Rhamnogalacturonase A/B/Epimerase-like pectate lyase" evidence="4">
    <location>
        <begin position="416"/>
        <end position="477"/>
    </location>
</feature>
<evidence type="ECO:0000313" key="5">
    <source>
        <dbReference type="EMBL" id="MFC5863210.1"/>
    </source>
</evidence>
<gene>
    <name evidence="5" type="ORF">ACFPT7_12970</name>
</gene>
<feature type="compositionally biased region" description="Polar residues" evidence="2">
    <location>
        <begin position="544"/>
        <end position="560"/>
    </location>
</feature>
<evidence type="ECO:0000259" key="4">
    <source>
        <dbReference type="Pfam" id="PF12708"/>
    </source>
</evidence>
<dbReference type="InterPro" id="IPR013658">
    <property type="entry name" value="SGL"/>
</dbReference>
<dbReference type="InterPro" id="IPR011042">
    <property type="entry name" value="6-blade_b-propeller_TolB-like"/>
</dbReference>
<proteinExistence type="predicted"/>
<evidence type="ECO:0000313" key="6">
    <source>
        <dbReference type="Proteomes" id="UP001596091"/>
    </source>
</evidence>
<feature type="region of interest" description="Disordered" evidence="2">
    <location>
        <begin position="144"/>
        <end position="177"/>
    </location>
</feature>
<name>A0ABW1EGD7_9BACT</name>
<dbReference type="Gene3D" id="2.160.20.10">
    <property type="entry name" value="Single-stranded right-handed beta-helix, Pectin lyase-like"/>
    <property type="match status" value="2"/>
</dbReference>
<evidence type="ECO:0000256" key="2">
    <source>
        <dbReference type="SAM" id="MobiDB-lite"/>
    </source>
</evidence>